<sequence>MMKEIGAGAFATVDLCTYRPPTGGEVLVAVKRLRPKIIRNTAELRNFVQETKLLRKLHHKYITKYIGVGGQMDASLDNPEGMKEVLEHMYLVQEFLDGGNLRKQVLEQMCTHHLRKKHYSEAQALQWAIQIAKGLKYLHAAKPTVIWRDAKLENILMRSVNNGTQLEACLADFGLSKLLPRPGASMNSELRKCVEENCATGDIEIDKLSDALDSVLEDQKVEAEAGLDSPKSDAVRDEIAVFELTGKTGSYFYMAPEVVNEEPYNEKADVFSFGVILYEIFVGEITSQMVVGPTGDAMAAELYASKVAGGYRRPLPSFLPEKLRELIADCWAQDMHARPSMARALERLYDIESQSLLERLKEGILQKESVKEETTHEESHEKESLEKANGNAPAASEVGGPVGSAKNGCCIVM</sequence>
<keyword evidence="4" id="KW-1185">Reference proteome</keyword>
<dbReference type="Gene3D" id="1.10.510.10">
    <property type="entry name" value="Transferase(Phosphotransferase) domain 1"/>
    <property type="match status" value="1"/>
</dbReference>
<dbReference type="Gene3D" id="3.30.200.20">
    <property type="entry name" value="Phosphorylase Kinase, domain 1"/>
    <property type="match status" value="1"/>
</dbReference>
<protein>
    <recommendedName>
        <fullName evidence="2">Protein kinase domain-containing protein</fullName>
    </recommendedName>
</protein>
<accession>A0ABR2Z4A8</accession>
<evidence type="ECO:0000313" key="4">
    <source>
        <dbReference type="Proteomes" id="UP001491310"/>
    </source>
</evidence>
<dbReference type="PANTHER" id="PTHR44329:SF289">
    <property type="entry name" value="SERINE_THREONINE-PROTEIN KINASE VIK"/>
    <property type="match status" value="1"/>
</dbReference>
<dbReference type="InterPro" id="IPR051681">
    <property type="entry name" value="Ser/Thr_Kinases-Pseudokinases"/>
</dbReference>
<evidence type="ECO:0000259" key="2">
    <source>
        <dbReference type="PROSITE" id="PS50011"/>
    </source>
</evidence>
<dbReference type="PROSITE" id="PS50011">
    <property type="entry name" value="PROTEIN_KINASE_DOM"/>
    <property type="match status" value="1"/>
</dbReference>
<evidence type="ECO:0000256" key="1">
    <source>
        <dbReference type="SAM" id="MobiDB-lite"/>
    </source>
</evidence>
<dbReference type="InterPro" id="IPR001245">
    <property type="entry name" value="Ser-Thr/Tyr_kinase_cat_dom"/>
</dbReference>
<dbReference type="InterPro" id="IPR000719">
    <property type="entry name" value="Prot_kinase_dom"/>
</dbReference>
<feature type="compositionally biased region" description="Basic and acidic residues" evidence="1">
    <location>
        <begin position="367"/>
        <end position="386"/>
    </location>
</feature>
<dbReference type="Pfam" id="PF00069">
    <property type="entry name" value="Pkinase"/>
    <property type="match status" value="1"/>
</dbReference>
<feature type="region of interest" description="Disordered" evidence="1">
    <location>
        <begin position="367"/>
        <end position="401"/>
    </location>
</feature>
<dbReference type="EMBL" id="JALJOT010000001">
    <property type="protein sequence ID" value="KAK9918800.1"/>
    <property type="molecule type" value="Genomic_DNA"/>
</dbReference>
<gene>
    <name evidence="3" type="ORF">WJX75_007031</name>
</gene>
<proteinExistence type="predicted"/>
<dbReference type="Pfam" id="PF07714">
    <property type="entry name" value="PK_Tyr_Ser-Thr"/>
    <property type="match status" value="1"/>
</dbReference>
<comment type="caution">
    <text evidence="3">The sequence shown here is derived from an EMBL/GenBank/DDBJ whole genome shotgun (WGS) entry which is preliminary data.</text>
</comment>
<feature type="domain" description="Protein kinase" evidence="2">
    <location>
        <begin position="1"/>
        <end position="357"/>
    </location>
</feature>
<reference evidence="3 4" key="1">
    <citation type="journal article" date="2024" name="Nat. Commun.">
        <title>Phylogenomics reveals the evolutionary origins of lichenization in chlorophyte algae.</title>
        <authorList>
            <person name="Puginier C."/>
            <person name="Libourel C."/>
            <person name="Otte J."/>
            <person name="Skaloud P."/>
            <person name="Haon M."/>
            <person name="Grisel S."/>
            <person name="Petersen M."/>
            <person name="Berrin J.G."/>
            <person name="Delaux P.M."/>
            <person name="Dal Grande F."/>
            <person name="Keller J."/>
        </authorList>
    </citation>
    <scope>NUCLEOTIDE SEQUENCE [LARGE SCALE GENOMIC DNA]</scope>
    <source>
        <strain evidence="3 4">SAG 216-7</strain>
    </source>
</reference>
<organism evidence="3 4">
    <name type="scientific">Coccomyxa subellipsoidea</name>
    <dbReference type="NCBI Taxonomy" id="248742"/>
    <lineage>
        <taxon>Eukaryota</taxon>
        <taxon>Viridiplantae</taxon>
        <taxon>Chlorophyta</taxon>
        <taxon>core chlorophytes</taxon>
        <taxon>Trebouxiophyceae</taxon>
        <taxon>Trebouxiophyceae incertae sedis</taxon>
        <taxon>Coccomyxaceae</taxon>
        <taxon>Coccomyxa</taxon>
    </lineage>
</organism>
<dbReference type="InterPro" id="IPR011009">
    <property type="entry name" value="Kinase-like_dom_sf"/>
</dbReference>
<evidence type="ECO:0000313" key="3">
    <source>
        <dbReference type="EMBL" id="KAK9918800.1"/>
    </source>
</evidence>
<name>A0ABR2Z4A8_9CHLO</name>
<dbReference type="PANTHER" id="PTHR44329">
    <property type="entry name" value="SERINE/THREONINE-PROTEIN KINASE TNNI3K-RELATED"/>
    <property type="match status" value="1"/>
</dbReference>
<dbReference type="SUPFAM" id="SSF56112">
    <property type="entry name" value="Protein kinase-like (PK-like)"/>
    <property type="match status" value="1"/>
</dbReference>
<dbReference type="Proteomes" id="UP001491310">
    <property type="component" value="Unassembled WGS sequence"/>
</dbReference>